<comment type="caution">
    <text evidence="1">The sequence shown here is derived from an EMBL/GenBank/DDBJ whole genome shotgun (WGS) entry which is preliminary data.</text>
</comment>
<dbReference type="AlphaFoldDB" id="A0A7W8GA40"/>
<dbReference type="Proteomes" id="UP000518887">
    <property type="component" value="Unassembled WGS sequence"/>
</dbReference>
<evidence type="ECO:0000313" key="2">
    <source>
        <dbReference type="Proteomes" id="UP000518887"/>
    </source>
</evidence>
<accession>A0A7W8GA40</accession>
<evidence type="ECO:0008006" key="3">
    <source>
        <dbReference type="Google" id="ProtNLM"/>
    </source>
</evidence>
<dbReference type="RefSeq" id="WP_184659812.1">
    <property type="nucleotide sequence ID" value="NZ_CP031518.1"/>
</dbReference>
<dbReference type="EMBL" id="JACHFQ010000005">
    <property type="protein sequence ID" value="MBB5226499.1"/>
    <property type="molecule type" value="Genomic_DNA"/>
</dbReference>
<keyword evidence="2" id="KW-1185">Reference proteome</keyword>
<protein>
    <recommendedName>
        <fullName evidence="3">PilZ domain-containing protein</fullName>
    </recommendedName>
</protein>
<name>A0A7W8GA40_9SPIR</name>
<gene>
    <name evidence="1" type="ORF">HNP76_001872</name>
</gene>
<reference evidence="1 2" key="1">
    <citation type="submission" date="2020-08" db="EMBL/GenBank/DDBJ databases">
        <title>Genomic Encyclopedia of Type Strains, Phase IV (KMG-IV): sequencing the most valuable type-strain genomes for metagenomic binning, comparative biology and taxonomic classification.</title>
        <authorList>
            <person name="Goeker M."/>
        </authorList>
    </citation>
    <scope>NUCLEOTIDE SEQUENCE [LARGE SCALE GENOMIC DNA]</scope>
    <source>
        <strain evidence="1 2">DSM 103462</strain>
    </source>
</reference>
<sequence>MKKNRQSERFDDFARINCSELCIVSGVLTDISKEGFKAEFNAPCDVDAEKEYNVQIRLSRISAEPLELIARPMWSNFEDGKTSIGFYILHSKDTARLEKYIKMLKEDLNSEDDTGIISYDTESLFI</sequence>
<evidence type="ECO:0000313" key="1">
    <source>
        <dbReference type="EMBL" id="MBB5226499.1"/>
    </source>
</evidence>
<proteinExistence type="predicted"/>
<organism evidence="1 2">
    <name type="scientific">Treponema ruminis</name>
    <dbReference type="NCBI Taxonomy" id="744515"/>
    <lineage>
        <taxon>Bacteria</taxon>
        <taxon>Pseudomonadati</taxon>
        <taxon>Spirochaetota</taxon>
        <taxon>Spirochaetia</taxon>
        <taxon>Spirochaetales</taxon>
        <taxon>Treponemataceae</taxon>
        <taxon>Treponema</taxon>
    </lineage>
</organism>